<keyword evidence="3" id="KW-1185">Reference proteome</keyword>
<proteinExistence type="predicted"/>
<feature type="region of interest" description="Disordered" evidence="1">
    <location>
        <begin position="1"/>
        <end position="20"/>
    </location>
</feature>
<evidence type="ECO:0000313" key="2">
    <source>
        <dbReference type="EMBL" id="PLB41105.1"/>
    </source>
</evidence>
<organism evidence="2 3">
    <name type="scientific">Aspergillus candidus</name>
    <dbReference type="NCBI Taxonomy" id="41067"/>
    <lineage>
        <taxon>Eukaryota</taxon>
        <taxon>Fungi</taxon>
        <taxon>Dikarya</taxon>
        <taxon>Ascomycota</taxon>
        <taxon>Pezizomycotina</taxon>
        <taxon>Eurotiomycetes</taxon>
        <taxon>Eurotiomycetidae</taxon>
        <taxon>Eurotiales</taxon>
        <taxon>Aspergillaceae</taxon>
        <taxon>Aspergillus</taxon>
        <taxon>Aspergillus subgen. Circumdati</taxon>
    </lineage>
</organism>
<reference evidence="2 3" key="1">
    <citation type="submission" date="2017-12" db="EMBL/GenBank/DDBJ databases">
        <authorList>
            <consortium name="DOE Joint Genome Institute"/>
            <person name="Haridas S."/>
            <person name="Kjaerbolling I."/>
            <person name="Vesth T.C."/>
            <person name="Frisvad J.C."/>
            <person name="Nybo J.L."/>
            <person name="Theobald S."/>
            <person name="Kuo A."/>
            <person name="Bowyer P."/>
            <person name="Matsuda Y."/>
            <person name="Mondo S."/>
            <person name="Lyhne E.K."/>
            <person name="Kogle M.E."/>
            <person name="Clum A."/>
            <person name="Lipzen A."/>
            <person name="Salamov A."/>
            <person name="Ngan C.Y."/>
            <person name="Daum C."/>
            <person name="Chiniquy J."/>
            <person name="Barry K."/>
            <person name="LaButti K."/>
            <person name="Simmons B.A."/>
            <person name="Magnuson J.K."/>
            <person name="Mortensen U.H."/>
            <person name="Larsen T.O."/>
            <person name="Grigoriev I.V."/>
            <person name="Baker S.E."/>
            <person name="Andersen M.R."/>
            <person name="Nordberg H.P."/>
            <person name="Cantor M.N."/>
            <person name="Hua S.X."/>
        </authorList>
    </citation>
    <scope>NUCLEOTIDE SEQUENCE [LARGE SCALE GENOMIC DNA]</scope>
    <source>
        <strain evidence="2 3">CBS 102.13</strain>
    </source>
</reference>
<dbReference type="EMBL" id="KZ559122">
    <property type="protein sequence ID" value="PLB41105.1"/>
    <property type="molecule type" value="Genomic_DNA"/>
</dbReference>
<evidence type="ECO:0000313" key="3">
    <source>
        <dbReference type="Proteomes" id="UP000234585"/>
    </source>
</evidence>
<protein>
    <submittedName>
        <fullName evidence="2">Uncharacterized protein</fullName>
    </submittedName>
</protein>
<sequence>MVGRLTGEGSSNRGDDLGGLCFPTMGVRTMNHDGERIHETERLEQIRPSQGTAPPLIMDRKDEEEEAQEFKRGGQRPGG</sequence>
<dbReference type="RefSeq" id="XP_024675117.1">
    <property type="nucleotide sequence ID" value="XM_024819760.1"/>
</dbReference>
<evidence type="ECO:0000256" key="1">
    <source>
        <dbReference type="SAM" id="MobiDB-lite"/>
    </source>
</evidence>
<name>A0A2I2FKD7_ASPCN</name>
<gene>
    <name evidence="2" type="ORF">BDW47DRAFT_75315</name>
</gene>
<feature type="region of interest" description="Disordered" evidence="1">
    <location>
        <begin position="39"/>
        <end position="79"/>
    </location>
</feature>
<dbReference type="GeneID" id="36526920"/>
<dbReference type="OrthoDB" id="10280060at2759"/>
<accession>A0A2I2FKD7</accession>
<dbReference type="Proteomes" id="UP000234585">
    <property type="component" value="Unassembled WGS sequence"/>
</dbReference>
<dbReference type="AlphaFoldDB" id="A0A2I2FKD7"/>